<proteinExistence type="predicted"/>
<evidence type="ECO:0000256" key="1">
    <source>
        <dbReference type="SAM" id="Phobius"/>
    </source>
</evidence>
<keyword evidence="1" id="KW-0472">Membrane</keyword>
<protein>
    <submittedName>
        <fullName evidence="2">Uncharacterized protein</fullName>
    </submittedName>
</protein>
<dbReference type="AlphaFoldDB" id="A0A068VTP1"/>
<dbReference type="EMBL" id="LM676398">
    <property type="protein sequence ID" value="CEP26245.1"/>
    <property type="molecule type" value="Genomic_DNA"/>
</dbReference>
<dbReference type="KEGG" id="pfre:RM25_1846"/>
<dbReference type="PATRIC" id="fig|66712.6.peg.1873"/>
<dbReference type="RefSeq" id="WP_013161779.1">
    <property type="nucleotide sequence ID" value="NZ_CP010341.1"/>
</dbReference>
<accession>A0A068VTP1</accession>
<reference evidence="2" key="1">
    <citation type="submission" date="2014-08" db="EMBL/GenBank/DDBJ databases">
        <authorList>
            <person name="Falentin Helene"/>
        </authorList>
    </citation>
    <scope>NUCLEOTIDE SEQUENCE</scope>
</reference>
<gene>
    <name evidence="2" type="ORF">PFCIRM138_06165</name>
</gene>
<sequence length="59" mass="5901">MYENGTNPTVATGAISTVALSTGTWIGIAVGVALLLAIAVFIGIQVGRRAARKGTGDQA</sequence>
<organism evidence="2">
    <name type="scientific">Propionibacterium freudenreichii subsp. freudenreichii</name>
    <dbReference type="NCBI Taxonomy" id="66712"/>
    <lineage>
        <taxon>Bacteria</taxon>
        <taxon>Bacillati</taxon>
        <taxon>Actinomycetota</taxon>
        <taxon>Actinomycetes</taxon>
        <taxon>Propionibacteriales</taxon>
        <taxon>Propionibacteriaceae</taxon>
        <taxon>Propionibacterium</taxon>
    </lineage>
</organism>
<feature type="transmembrane region" description="Helical" evidence="1">
    <location>
        <begin position="25"/>
        <end position="44"/>
    </location>
</feature>
<evidence type="ECO:0000313" key="2">
    <source>
        <dbReference type="EMBL" id="CEP26245.1"/>
    </source>
</evidence>
<keyword evidence="1" id="KW-1133">Transmembrane helix</keyword>
<keyword evidence="1" id="KW-0812">Transmembrane</keyword>
<dbReference type="GeneID" id="61221475"/>
<name>A0A068VTP1_PROFF</name>